<organism evidence="4 5">
    <name type="scientific">Planosporangium mesophilum</name>
    <dbReference type="NCBI Taxonomy" id="689768"/>
    <lineage>
        <taxon>Bacteria</taxon>
        <taxon>Bacillati</taxon>
        <taxon>Actinomycetota</taxon>
        <taxon>Actinomycetes</taxon>
        <taxon>Micromonosporales</taxon>
        <taxon>Micromonosporaceae</taxon>
        <taxon>Planosporangium</taxon>
    </lineage>
</organism>
<feature type="compositionally biased region" description="Low complexity" evidence="1">
    <location>
        <begin position="74"/>
        <end position="108"/>
    </location>
</feature>
<dbReference type="InterPro" id="IPR025326">
    <property type="entry name" value="DUF4232"/>
</dbReference>
<feature type="transmembrane region" description="Helical" evidence="2">
    <location>
        <begin position="42"/>
        <end position="62"/>
    </location>
</feature>
<dbReference type="RefSeq" id="WP_168116271.1">
    <property type="nucleotide sequence ID" value="NZ_BOON01000034.1"/>
</dbReference>
<protein>
    <submittedName>
        <fullName evidence="4">Lipoprotein</fullName>
    </submittedName>
</protein>
<accession>A0A8J3TD81</accession>
<comment type="caution">
    <text evidence="4">The sequence shown here is derived from an EMBL/GenBank/DDBJ whole genome shotgun (WGS) entry which is preliminary data.</text>
</comment>
<dbReference type="Pfam" id="PF14016">
    <property type="entry name" value="DUF4232"/>
    <property type="match status" value="1"/>
</dbReference>
<keyword evidence="5" id="KW-1185">Reference proteome</keyword>
<evidence type="ECO:0000259" key="3">
    <source>
        <dbReference type="Pfam" id="PF14016"/>
    </source>
</evidence>
<keyword evidence="2" id="KW-0472">Membrane</keyword>
<name>A0A8J3TD81_9ACTN</name>
<keyword evidence="4" id="KW-0449">Lipoprotein</keyword>
<evidence type="ECO:0000313" key="4">
    <source>
        <dbReference type="EMBL" id="GII24159.1"/>
    </source>
</evidence>
<proteinExistence type="predicted"/>
<evidence type="ECO:0000256" key="1">
    <source>
        <dbReference type="SAM" id="MobiDB-lite"/>
    </source>
</evidence>
<gene>
    <name evidence="4" type="ORF">Pme01_37560</name>
</gene>
<keyword evidence="2" id="KW-0812">Transmembrane</keyword>
<dbReference type="EMBL" id="BOON01000034">
    <property type="protein sequence ID" value="GII24159.1"/>
    <property type="molecule type" value="Genomic_DNA"/>
</dbReference>
<dbReference type="Proteomes" id="UP000599074">
    <property type="component" value="Unassembled WGS sequence"/>
</dbReference>
<sequence length="258" mass="26212">MNQDDELGRLFHEVEEEASASAAPAGAEAVRGTVRHRRRVRAAAAGVFTIALLAVGGTWLGVRLAGSGGPPPASVGAGNTASDPSTVAAPAPAEAGSGTPATPGAPAARAEDTGSGQPRRCHTGDLAGQLDESAGGVAAGSVYLDLGLTNRASHPCRIYGFPGMALVDSSGKWLPTKVSRDQAEPTLITLAPGQTAWATIHYAHVPADDEAFPCQPAAVGLVVTPPDETTQLTVKASVDDVCQHGQIATSPMRTERSK</sequence>
<feature type="region of interest" description="Disordered" evidence="1">
    <location>
        <begin position="69"/>
        <end position="128"/>
    </location>
</feature>
<reference evidence="4" key="1">
    <citation type="submission" date="2021-01" db="EMBL/GenBank/DDBJ databases">
        <title>Whole genome shotgun sequence of Planosporangium mesophilum NBRC 109066.</title>
        <authorList>
            <person name="Komaki H."/>
            <person name="Tamura T."/>
        </authorList>
    </citation>
    <scope>NUCLEOTIDE SEQUENCE</scope>
    <source>
        <strain evidence="4">NBRC 109066</strain>
    </source>
</reference>
<evidence type="ECO:0000313" key="5">
    <source>
        <dbReference type="Proteomes" id="UP000599074"/>
    </source>
</evidence>
<evidence type="ECO:0000256" key="2">
    <source>
        <dbReference type="SAM" id="Phobius"/>
    </source>
</evidence>
<keyword evidence="2" id="KW-1133">Transmembrane helix</keyword>
<feature type="domain" description="DUF4232" evidence="3">
    <location>
        <begin position="121"/>
        <end position="252"/>
    </location>
</feature>
<dbReference type="AlphaFoldDB" id="A0A8J3TD81"/>